<dbReference type="EMBL" id="BAAABY010000023">
    <property type="protein sequence ID" value="GAA0462831.1"/>
    <property type="molecule type" value="Genomic_DNA"/>
</dbReference>
<feature type="active site" description="Charge relay system" evidence="4">
    <location>
        <position position="193"/>
    </location>
</feature>
<dbReference type="InterPro" id="IPR036852">
    <property type="entry name" value="Peptidase_S8/S53_dom_sf"/>
</dbReference>
<evidence type="ECO:0000313" key="7">
    <source>
        <dbReference type="Proteomes" id="UP001500909"/>
    </source>
</evidence>
<dbReference type="Proteomes" id="UP001500909">
    <property type="component" value="Unassembled WGS sequence"/>
</dbReference>
<accession>A0ABP3JU22</accession>
<keyword evidence="7" id="KW-1185">Reference proteome</keyword>
<dbReference type="InterPro" id="IPR000209">
    <property type="entry name" value="Peptidase_S8/S53_dom"/>
</dbReference>
<comment type="caution">
    <text evidence="6">The sequence shown here is derived from an EMBL/GenBank/DDBJ whole genome shotgun (WGS) entry which is preliminary data.</text>
</comment>
<keyword evidence="3 4" id="KW-0720">Serine protease</keyword>
<dbReference type="Pfam" id="PF00082">
    <property type="entry name" value="Peptidase_S8"/>
    <property type="match status" value="1"/>
</dbReference>
<dbReference type="InterPro" id="IPR015500">
    <property type="entry name" value="Peptidase_S8_subtilisin-rel"/>
</dbReference>
<dbReference type="PROSITE" id="PS51892">
    <property type="entry name" value="SUBTILASE"/>
    <property type="match status" value="1"/>
</dbReference>
<evidence type="ECO:0000259" key="5">
    <source>
        <dbReference type="Pfam" id="PF00082"/>
    </source>
</evidence>
<dbReference type="InterPro" id="IPR023828">
    <property type="entry name" value="Peptidase_S8_Ser-AS"/>
</dbReference>
<gene>
    <name evidence="6" type="ORF">GCM10010361_28370</name>
</gene>
<dbReference type="PRINTS" id="PR00723">
    <property type="entry name" value="SUBTILISIN"/>
</dbReference>
<protein>
    <recommendedName>
        <fullName evidence="5">Peptidase S8/S53 domain-containing protein</fullName>
    </recommendedName>
</protein>
<dbReference type="SUPFAM" id="SSF52743">
    <property type="entry name" value="Subtilisin-like"/>
    <property type="match status" value="1"/>
</dbReference>
<name>A0ABP3JU22_9ACTN</name>
<keyword evidence="2 4" id="KW-0378">Hydrolase</keyword>
<evidence type="ECO:0000256" key="1">
    <source>
        <dbReference type="ARBA" id="ARBA00022670"/>
    </source>
</evidence>
<dbReference type="RefSeq" id="WP_346095293.1">
    <property type="nucleotide sequence ID" value="NZ_BAAABY010000023.1"/>
</dbReference>
<dbReference type="Gene3D" id="3.40.50.200">
    <property type="entry name" value="Peptidase S8/S53 domain"/>
    <property type="match status" value="1"/>
</dbReference>
<reference evidence="7" key="1">
    <citation type="journal article" date="2019" name="Int. J. Syst. Evol. Microbiol.">
        <title>The Global Catalogue of Microorganisms (GCM) 10K type strain sequencing project: providing services to taxonomists for standard genome sequencing and annotation.</title>
        <authorList>
            <consortium name="The Broad Institute Genomics Platform"/>
            <consortium name="The Broad Institute Genome Sequencing Center for Infectious Disease"/>
            <person name="Wu L."/>
            <person name="Ma J."/>
        </authorList>
    </citation>
    <scope>NUCLEOTIDE SEQUENCE [LARGE SCALE GENOMIC DNA]</scope>
    <source>
        <strain evidence="7">JCM 4805</strain>
    </source>
</reference>
<sequence>MRLILQMRPERDVVAAVIDPHVTTPPAADVAGPIPGLALDAAFTPVPVPQPRPAMPDGDPLSLEQPLVFSMAPEDASVLVRGEVQDYDVAGRLSALATARPDIVGISSDPVVETMPVCGGAPVGDWHDVEHAVTDELKSEGLDGRNVALAVVDTGINVDHLGQVLGSTAAVDAERSWKPAGVNETFGRFPVAHGTMCAFDALIVARRIALLDLPVLRAARKGTTIMEGLLSDAIAAYAHLRALLEAVPPEQRPGLVVSNSWGSYSPRWDFPPGHPGNYSDNRAHPFNLAVAALENAGADILFAAGNCGRDCPDGRCAYPDRPITGANSHPRVLSVAGVDTRGARVGYSSQGPGRLSQRKPDVATCTHFAGSQAFGPDSPDSGTSAACPVAAGVVAAVRTRLSPQDLSPARMRTLLRRTANDAGVAGFDYDHGYGILNTAAIVEALRRRSKHTARS</sequence>
<proteinExistence type="inferred from homology"/>
<dbReference type="PROSITE" id="PS00138">
    <property type="entry name" value="SUBTILASE_SER"/>
    <property type="match status" value="1"/>
</dbReference>
<dbReference type="PANTHER" id="PTHR42884">
    <property type="entry name" value="PROPROTEIN CONVERTASE SUBTILISIN/KEXIN-RELATED"/>
    <property type="match status" value="1"/>
</dbReference>
<evidence type="ECO:0000256" key="3">
    <source>
        <dbReference type="ARBA" id="ARBA00022825"/>
    </source>
</evidence>
<feature type="domain" description="Peptidase S8/S53" evidence="5">
    <location>
        <begin position="144"/>
        <end position="434"/>
    </location>
</feature>
<evidence type="ECO:0000313" key="6">
    <source>
        <dbReference type="EMBL" id="GAA0462831.1"/>
    </source>
</evidence>
<comment type="similarity">
    <text evidence="4">Belongs to the peptidase S8 family.</text>
</comment>
<feature type="active site" description="Charge relay system" evidence="4">
    <location>
        <position position="153"/>
    </location>
</feature>
<evidence type="ECO:0000256" key="2">
    <source>
        <dbReference type="ARBA" id="ARBA00022801"/>
    </source>
</evidence>
<feature type="active site" description="Charge relay system" evidence="4">
    <location>
        <position position="384"/>
    </location>
</feature>
<evidence type="ECO:0000256" key="4">
    <source>
        <dbReference type="PROSITE-ProRule" id="PRU01240"/>
    </source>
</evidence>
<keyword evidence="1 4" id="KW-0645">Protease</keyword>
<dbReference type="PANTHER" id="PTHR42884:SF14">
    <property type="entry name" value="NEUROENDOCRINE CONVERTASE 1"/>
    <property type="match status" value="1"/>
</dbReference>
<organism evidence="6 7">
    <name type="scientific">Streptomyces olivaceiscleroticus</name>
    <dbReference type="NCBI Taxonomy" id="68245"/>
    <lineage>
        <taxon>Bacteria</taxon>
        <taxon>Bacillati</taxon>
        <taxon>Actinomycetota</taxon>
        <taxon>Actinomycetes</taxon>
        <taxon>Kitasatosporales</taxon>
        <taxon>Streptomycetaceae</taxon>
        <taxon>Streptomyces</taxon>
    </lineage>
</organism>